<evidence type="ECO:0000256" key="1">
    <source>
        <dbReference type="SAM" id="MobiDB-lite"/>
    </source>
</evidence>
<keyword evidence="3" id="KW-1185">Reference proteome</keyword>
<dbReference type="EMBL" id="SRLO01000176">
    <property type="protein sequence ID" value="TNN69387.1"/>
    <property type="molecule type" value="Genomic_DNA"/>
</dbReference>
<gene>
    <name evidence="2" type="ORF">EYF80_020388</name>
</gene>
<dbReference type="Proteomes" id="UP000314294">
    <property type="component" value="Unassembled WGS sequence"/>
</dbReference>
<sequence length="153" mass="16879">MASFPVTARSRGQSTPPRLKSSTPTREGKHSSSPVSTKNLLTGHPVLIPPGDRTACAPGKWSQGTWELSNSWTVKSHHKGLEQRIPSEPPCTRCSNNGKGSTTISSKKRPEGKERLKTSCGSASRRKRRKEREAAHLPFLTGVKRRRLLSMKK</sequence>
<dbReference type="AlphaFoldDB" id="A0A4Z2HUM7"/>
<protein>
    <submittedName>
        <fullName evidence="2">Uncharacterized protein</fullName>
    </submittedName>
</protein>
<reference evidence="2 3" key="1">
    <citation type="submission" date="2019-03" db="EMBL/GenBank/DDBJ databases">
        <title>First draft genome of Liparis tanakae, snailfish: a comprehensive survey of snailfish specific genes.</title>
        <authorList>
            <person name="Kim W."/>
            <person name="Song I."/>
            <person name="Jeong J.-H."/>
            <person name="Kim D."/>
            <person name="Kim S."/>
            <person name="Ryu S."/>
            <person name="Song J.Y."/>
            <person name="Lee S.K."/>
        </authorList>
    </citation>
    <scope>NUCLEOTIDE SEQUENCE [LARGE SCALE GENOMIC DNA]</scope>
    <source>
        <tissue evidence="2">Muscle</tissue>
    </source>
</reference>
<proteinExistence type="predicted"/>
<feature type="region of interest" description="Disordered" evidence="1">
    <location>
        <begin position="77"/>
        <end position="134"/>
    </location>
</feature>
<name>A0A4Z2HUM7_9TELE</name>
<feature type="compositionally biased region" description="Polar residues" evidence="1">
    <location>
        <begin position="10"/>
        <end position="40"/>
    </location>
</feature>
<feature type="region of interest" description="Disordered" evidence="1">
    <location>
        <begin position="1"/>
        <end position="60"/>
    </location>
</feature>
<organism evidence="2 3">
    <name type="scientific">Liparis tanakae</name>
    <name type="common">Tanaka's snailfish</name>
    <dbReference type="NCBI Taxonomy" id="230148"/>
    <lineage>
        <taxon>Eukaryota</taxon>
        <taxon>Metazoa</taxon>
        <taxon>Chordata</taxon>
        <taxon>Craniata</taxon>
        <taxon>Vertebrata</taxon>
        <taxon>Euteleostomi</taxon>
        <taxon>Actinopterygii</taxon>
        <taxon>Neopterygii</taxon>
        <taxon>Teleostei</taxon>
        <taxon>Neoteleostei</taxon>
        <taxon>Acanthomorphata</taxon>
        <taxon>Eupercaria</taxon>
        <taxon>Perciformes</taxon>
        <taxon>Cottioidei</taxon>
        <taxon>Cottales</taxon>
        <taxon>Liparidae</taxon>
        <taxon>Liparis</taxon>
    </lineage>
</organism>
<accession>A0A4Z2HUM7</accession>
<feature type="compositionally biased region" description="Polar residues" evidence="1">
    <location>
        <begin position="93"/>
        <end position="105"/>
    </location>
</feature>
<feature type="compositionally biased region" description="Basic and acidic residues" evidence="1">
    <location>
        <begin position="108"/>
        <end position="117"/>
    </location>
</feature>
<comment type="caution">
    <text evidence="2">The sequence shown here is derived from an EMBL/GenBank/DDBJ whole genome shotgun (WGS) entry which is preliminary data.</text>
</comment>
<evidence type="ECO:0000313" key="3">
    <source>
        <dbReference type="Proteomes" id="UP000314294"/>
    </source>
</evidence>
<evidence type="ECO:0000313" key="2">
    <source>
        <dbReference type="EMBL" id="TNN69387.1"/>
    </source>
</evidence>